<gene>
    <name evidence="3" type="ORF">ACH49Z_03405</name>
</gene>
<feature type="region of interest" description="Disordered" evidence="1">
    <location>
        <begin position="90"/>
        <end position="117"/>
    </location>
</feature>
<dbReference type="Pfam" id="PF01796">
    <property type="entry name" value="OB_ChsH2_C"/>
    <property type="match status" value="1"/>
</dbReference>
<evidence type="ECO:0000256" key="1">
    <source>
        <dbReference type="SAM" id="MobiDB-lite"/>
    </source>
</evidence>
<proteinExistence type="predicted"/>
<dbReference type="Proteomes" id="UP001611494">
    <property type="component" value="Unassembled WGS sequence"/>
</dbReference>
<comment type="caution">
    <text evidence="3">The sequence shown here is derived from an EMBL/GenBank/DDBJ whole genome shotgun (WGS) entry which is preliminary data.</text>
</comment>
<sequence length="117" mass="12453">MYAPLTVDCASCTADSLEWVPSSGAGSILSWRVVDRGVIGGRGETMPLTVAVVELDEGPWVYTSIEGNIPLVAAGPVRVRFRPRPRDGRFPVFTVDTETGTPGPRAADRSGGEHART</sequence>
<keyword evidence="4" id="KW-1185">Reference proteome</keyword>
<dbReference type="EMBL" id="JBIRYL010000001">
    <property type="protein sequence ID" value="MFI2228879.1"/>
    <property type="molecule type" value="Genomic_DNA"/>
</dbReference>
<reference evidence="3 4" key="1">
    <citation type="submission" date="2024-10" db="EMBL/GenBank/DDBJ databases">
        <title>The Natural Products Discovery Center: Release of the First 8490 Sequenced Strains for Exploring Actinobacteria Biosynthetic Diversity.</title>
        <authorList>
            <person name="Kalkreuter E."/>
            <person name="Kautsar S.A."/>
            <person name="Yang D."/>
            <person name="Bader C.D."/>
            <person name="Teijaro C.N."/>
            <person name="Fluegel L."/>
            <person name="Davis C.M."/>
            <person name="Simpson J.R."/>
            <person name="Lauterbach L."/>
            <person name="Steele A.D."/>
            <person name="Gui C."/>
            <person name="Meng S."/>
            <person name="Li G."/>
            <person name="Viehrig K."/>
            <person name="Ye F."/>
            <person name="Su P."/>
            <person name="Kiefer A.F."/>
            <person name="Nichols A."/>
            <person name="Cepeda A.J."/>
            <person name="Yan W."/>
            <person name="Fan B."/>
            <person name="Jiang Y."/>
            <person name="Adhikari A."/>
            <person name="Zheng C.-J."/>
            <person name="Schuster L."/>
            <person name="Cowan T.M."/>
            <person name="Smanski M.J."/>
            <person name="Chevrette M.G."/>
            <person name="De Carvalho L.P.S."/>
            <person name="Shen B."/>
        </authorList>
    </citation>
    <scope>NUCLEOTIDE SEQUENCE [LARGE SCALE GENOMIC DNA]</scope>
    <source>
        <strain evidence="3 4">NPDC019377</strain>
    </source>
</reference>
<organism evidence="3 4">
    <name type="scientific">Nocardia testacea</name>
    <dbReference type="NCBI Taxonomy" id="248551"/>
    <lineage>
        <taxon>Bacteria</taxon>
        <taxon>Bacillati</taxon>
        <taxon>Actinomycetota</taxon>
        <taxon>Actinomycetes</taxon>
        <taxon>Mycobacteriales</taxon>
        <taxon>Nocardiaceae</taxon>
        <taxon>Nocardia</taxon>
    </lineage>
</organism>
<name>A0ABW7VQK3_9NOCA</name>
<dbReference type="InterPro" id="IPR002878">
    <property type="entry name" value="ChsH2_C"/>
</dbReference>
<feature type="compositionally biased region" description="Basic and acidic residues" evidence="1">
    <location>
        <begin position="106"/>
        <end position="117"/>
    </location>
</feature>
<evidence type="ECO:0000259" key="2">
    <source>
        <dbReference type="Pfam" id="PF01796"/>
    </source>
</evidence>
<accession>A0ABW7VQK3</accession>
<dbReference type="InterPro" id="IPR012340">
    <property type="entry name" value="NA-bd_OB-fold"/>
</dbReference>
<dbReference type="SUPFAM" id="SSF50249">
    <property type="entry name" value="Nucleic acid-binding proteins"/>
    <property type="match status" value="1"/>
</dbReference>
<dbReference type="RefSeq" id="WP_397059372.1">
    <property type="nucleotide sequence ID" value="NZ_JBIRYL010000001.1"/>
</dbReference>
<evidence type="ECO:0000313" key="3">
    <source>
        <dbReference type="EMBL" id="MFI2228879.1"/>
    </source>
</evidence>
<evidence type="ECO:0000313" key="4">
    <source>
        <dbReference type="Proteomes" id="UP001611494"/>
    </source>
</evidence>
<protein>
    <submittedName>
        <fullName evidence="3">Zn-ribbon domain-containing OB-fold protein</fullName>
    </submittedName>
</protein>
<feature type="domain" description="ChsH2 C-terminal OB-fold" evidence="2">
    <location>
        <begin position="19"/>
        <end position="81"/>
    </location>
</feature>